<evidence type="ECO:0000313" key="4">
    <source>
        <dbReference type="EMBL" id="KKL67103.1"/>
    </source>
</evidence>
<evidence type="ECO:0000259" key="3">
    <source>
        <dbReference type="Pfam" id="PF00685"/>
    </source>
</evidence>
<dbReference type="Pfam" id="PF00685">
    <property type="entry name" value="Sulfotransfer_1"/>
    <property type="match status" value="1"/>
</dbReference>
<sequence>MAEPALWSSPAPSLRPCVLAQDEASRFALYTAERVPVSAVAPGDRLIVNSVPKSGSAWVIAMLGTLFGRSADHAPELVHVGDIRTASRGGPVFGVVVLVRDMRDVVLSWFHETRRNDLRAGFHAPRYPTVEAFYHEHLLGLMHSQPRFDHGPMTAWLDDVTAQGFPLIRYEDLSTDPQSCLTKLANFWKVDVPPERIADAVKLLHHRLLGRIGLQFTLGNKLGVGVTHSIHGGTDSALPRNRKAALVWGPLVRCVLCCRLPDGRTLFGKLMHQKVDEGADLALGEAPR</sequence>
<reference evidence="4" key="1">
    <citation type="journal article" date="2015" name="Nature">
        <title>Complex archaea that bridge the gap between prokaryotes and eukaryotes.</title>
        <authorList>
            <person name="Spang A."/>
            <person name="Saw J.H."/>
            <person name="Jorgensen S.L."/>
            <person name="Zaremba-Niedzwiedzka K."/>
            <person name="Martijn J."/>
            <person name="Lind A.E."/>
            <person name="van Eijk R."/>
            <person name="Schleper C."/>
            <person name="Guy L."/>
            <person name="Ettema T.J."/>
        </authorList>
    </citation>
    <scope>NUCLEOTIDE SEQUENCE</scope>
</reference>
<dbReference type="EMBL" id="LAZR01026984">
    <property type="protein sequence ID" value="KKL67103.1"/>
    <property type="molecule type" value="Genomic_DNA"/>
</dbReference>
<dbReference type="SUPFAM" id="SSF52540">
    <property type="entry name" value="P-loop containing nucleoside triphosphate hydrolases"/>
    <property type="match status" value="1"/>
</dbReference>
<evidence type="ECO:0000256" key="2">
    <source>
        <dbReference type="ARBA" id="ARBA00022679"/>
    </source>
</evidence>
<dbReference type="Gene3D" id="3.40.50.300">
    <property type="entry name" value="P-loop containing nucleotide triphosphate hydrolases"/>
    <property type="match status" value="1"/>
</dbReference>
<dbReference type="AlphaFoldDB" id="A0A0F9DZ35"/>
<dbReference type="InterPro" id="IPR027417">
    <property type="entry name" value="P-loop_NTPase"/>
</dbReference>
<dbReference type="InterPro" id="IPR000863">
    <property type="entry name" value="Sulfotransferase_dom"/>
</dbReference>
<evidence type="ECO:0000256" key="1">
    <source>
        <dbReference type="ARBA" id="ARBA00005771"/>
    </source>
</evidence>
<accession>A0A0F9DZ35</accession>
<dbReference type="GO" id="GO:0008146">
    <property type="term" value="F:sulfotransferase activity"/>
    <property type="evidence" value="ECO:0007669"/>
    <property type="project" value="InterPro"/>
</dbReference>
<feature type="domain" description="Sulfotransferase" evidence="3">
    <location>
        <begin position="95"/>
        <end position="204"/>
    </location>
</feature>
<protein>
    <recommendedName>
        <fullName evidence="3">Sulfotransferase domain-containing protein</fullName>
    </recommendedName>
</protein>
<name>A0A0F9DZ35_9ZZZZ</name>
<gene>
    <name evidence="4" type="ORF">LCGC14_2138350</name>
</gene>
<proteinExistence type="inferred from homology"/>
<dbReference type="PANTHER" id="PTHR11783">
    <property type="entry name" value="SULFOTRANSFERASE SULT"/>
    <property type="match status" value="1"/>
</dbReference>
<keyword evidence="2" id="KW-0808">Transferase</keyword>
<comment type="caution">
    <text evidence="4">The sequence shown here is derived from an EMBL/GenBank/DDBJ whole genome shotgun (WGS) entry which is preliminary data.</text>
</comment>
<organism evidence="4">
    <name type="scientific">marine sediment metagenome</name>
    <dbReference type="NCBI Taxonomy" id="412755"/>
    <lineage>
        <taxon>unclassified sequences</taxon>
        <taxon>metagenomes</taxon>
        <taxon>ecological metagenomes</taxon>
    </lineage>
</organism>
<comment type="similarity">
    <text evidence="1">Belongs to the sulfotransferase 1 family.</text>
</comment>
<feature type="non-terminal residue" evidence="4">
    <location>
        <position position="288"/>
    </location>
</feature>